<accession>A0ABS6H1H4</accession>
<dbReference type="Proteomes" id="UP000689967">
    <property type="component" value="Unassembled WGS sequence"/>
</dbReference>
<dbReference type="EMBL" id="JAERQM010000001">
    <property type="protein sequence ID" value="MBU8542510.1"/>
    <property type="molecule type" value="Genomic_DNA"/>
</dbReference>
<gene>
    <name evidence="1" type="ORF">JJQ90_02280</name>
</gene>
<sequence length="422" mass="46719">MPPVIEADAPESLAVGMSLFPSFFLGGFECSTHRRSDGRRLDLVASTRHDLLAEEDYAALAAHGLLGARDGARWHLIERNPGEYDWASLLPVVRAAKKAGVRVAWDLCHYGYPDHLHPLRDGFEEAMARYAEALACFLLAEEGAPPILCPVNEISFWAWAGGEVAHFNPGLRNRGDALKNRLVMAFLKAGQAARRAVPGTRLIAVDPLIHVMPSRPQDRAIARAQDDSQWGAWDALLGLSRPELGGAPDSFDVMGVNYYWNNQWERQGNAGRTVRIGDPRHRPFRELLLAAYARGRRPLMVAETSVEGAPRAAWLRYIGNEVRAAMRLGTPIQGICLYPVISHPGWDNDRYCPNGLFEMKPLHGRRPVVAEFAQELRRQQQLFDVFLAGEDVADEGDAAAAFGSVWRNEAKRLGVAESAFSV</sequence>
<reference evidence="1 2" key="1">
    <citation type="submission" date="2021-01" db="EMBL/GenBank/DDBJ databases">
        <title>Roseomonas sp. nov, a bacterium isolated from an oil production mixture in Yumen Oilfield.</title>
        <authorList>
            <person name="Wu D."/>
        </authorList>
    </citation>
    <scope>NUCLEOTIDE SEQUENCE [LARGE SCALE GENOMIC DNA]</scope>
    <source>
        <strain evidence="1 2">ROY-5-3</strain>
    </source>
</reference>
<name>A0ABS6H1H4_9PROT</name>
<protein>
    <submittedName>
        <fullName evidence="1">Beta-glucosidase</fullName>
    </submittedName>
</protein>
<evidence type="ECO:0000313" key="2">
    <source>
        <dbReference type="Proteomes" id="UP000689967"/>
    </source>
</evidence>
<keyword evidence="2" id="KW-1185">Reference proteome</keyword>
<evidence type="ECO:0000313" key="1">
    <source>
        <dbReference type="EMBL" id="MBU8542510.1"/>
    </source>
</evidence>
<proteinExistence type="predicted"/>
<organism evidence="1 2">
    <name type="scientific">Falsiroseomonas oleicola</name>
    <dbReference type="NCBI Taxonomy" id="2801474"/>
    <lineage>
        <taxon>Bacteria</taxon>
        <taxon>Pseudomonadati</taxon>
        <taxon>Pseudomonadota</taxon>
        <taxon>Alphaproteobacteria</taxon>
        <taxon>Acetobacterales</taxon>
        <taxon>Roseomonadaceae</taxon>
        <taxon>Falsiroseomonas</taxon>
    </lineage>
</organism>
<comment type="caution">
    <text evidence="1">The sequence shown here is derived from an EMBL/GenBank/DDBJ whole genome shotgun (WGS) entry which is preliminary data.</text>
</comment>